<dbReference type="Proteomes" id="UP000199306">
    <property type="component" value="Unassembled WGS sequence"/>
</dbReference>
<keyword evidence="1" id="KW-1133">Transmembrane helix</keyword>
<name>A0A1I5YPJ9_9BACT</name>
<dbReference type="EMBL" id="FOXH01000020">
    <property type="protein sequence ID" value="SFQ46168.1"/>
    <property type="molecule type" value="Genomic_DNA"/>
</dbReference>
<sequence length="55" mass="6356">MIIVWWQTAFFTMITSSWRGKLVAIIVGLGINITLAVYYSCLEKKPGSFKNWLKM</sequence>
<dbReference type="AlphaFoldDB" id="A0A1I5YPJ9"/>
<evidence type="ECO:0000256" key="1">
    <source>
        <dbReference type="SAM" id="Phobius"/>
    </source>
</evidence>
<keyword evidence="1" id="KW-0812">Transmembrane</keyword>
<keyword evidence="1" id="KW-0472">Membrane</keyword>
<evidence type="ECO:0000313" key="2">
    <source>
        <dbReference type="EMBL" id="SFQ46168.1"/>
    </source>
</evidence>
<feature type="transmembrane region" description="Helical" evidence="1">
    <location>
        <begin position="22"/>
        <end position="42"/>
    </location>
</feature>
<proteinExistence type="predicted"/>
<keyword evidence="3" id="KW-1185">Reference proteome</keyword>
<organism evidence="2 3">
    <name type="scientific">Pseudarcicella hirudinis</name>
    <dbReference type="NCBI Taxonomy" id="1079859"/>
    <lineage>
        <taxon>Bacteria</taxon>
        <taxon>Pseudomonadati</taxon>
        <taxon>Bacteroidota</taxon>
        <taxon>Cytophagia</taxon>
        <taxon>Cytophagales</taxon>
        <taxon>Flectobacillaceae</taxon>
        <taxon>Pseudarcicella</taxon>
    </lineage>
</organism>
<accession>A0A1I5YPJ9</accession>
<gene>
    <name evidence="2" type="ORF">SAMN04515674_12062</name>
</gene>
<reference evidence="2 3" key="1">
    <citation type="submission" date="2016-10" db="EMBL/GenBank/DDBJ databases">
        <authorList>
            <person name="de Groot N.N."/>
        </authorList>
    </citation>
    <scope>NUCLEOTIDE SEQUENCE [LARGE SCALE GENOMIC DNA]</scope>
    <source>
        <strain evidence="3">E92,LMG 26720,CCM 7988</strain>
    </source>
</reference>
<evidence type="ECO:0000313" key="3">
    <source>
        <dbReference type="Proteomes" id="UP000199306"/>
    </source>
</evidence>
<protein>
    <submittedName>
        <fullName evidence="2">Uncharacterized protein</fullName>
    </submittedName>
</protein>